<accession>A0AA38H3W8</accession>
<protein>
    <submittedName>
        <fullName evidence="4">Beta-lactamase/transpeptidase-like protein</fullName>
    </submittedName>
</protein>
<dbReference type="InterPro" id="IPR050491">
    <property type="entry name" value="AmpC-like"/>
</dbReference>
<organism evidence="4 5">
    <name type="scientific">Dioszegia hungarica</name>
    <dbReference type="NCBI Taxonomy" id="4972"/>
    <lineage>
        <taxon>Eukaryota</taxon>
        <taxon>Fungi</taxon>
        <taxon>Dikarya</taxon>
        <taxon>Basidiomycota</taxon>
        <taxon>Agaricomycotina</taxon>
        <taxon>Tremellomycetes</taxon>
        <taxon>Tremellales</taxon>
        <taxon>Bulleribasidiaceae</taxon>
        <taxon>Dioszegia</taxon>
    </lineage>
</organism>
<sequence>MPPTAGPARQLLGRMVQHMAAIQSRPGSQTRFPLCSMTKHIMALALIRLLYDHGLNENTPIRQILPRFRLTNEADGTTTVTFAHLLSHTTGIDADSGMWSEIEARKVDLYDYLAGVECPNSPGARWRYANIMYDLCVPAIEALAEETVEAYLGRIFFGPLGMTATSFRGEGGEDAAEGHVRGDGAESGGDLAPKPLVIHYGADFGLRSLENPIAWKGSAGLAKWLAYLPTDPFYSLIAKPQISAGDPDRPGNSIIDKPEEYGMGLFSGSCRGAAYVEHYASIPGFTGSMIYFPSLGISLVNMCNSKEGREMGYLIIGTLISRIMGEDLEPVIKSRMKRERDLRIMREISGFNSIEGSPPSPACNIVGSYFGRGIGKLTFATGDNVKIRPRCVDLPWLCWLYGDIRPLVTYLEDGKYAGCLEYSAWSREGEEAGPAKYGYPFRLEKVTGSDSLHVSQIYEGGPFLLSPTS</sequence>
<dbReference type="PANTHER" id="PTHR46825">
    <property type="entry name" value="D-ALANYL-D-ALANINE-CARBOXYPEPTIDASE/ENDOPEPTIDASE AMPH"/>
    <property type="match status" value="1"/>
</dbReference>
<dbReference type="AlphaFoldDB" id="A0AA38H3W8"/>
<dbReference type="PANTHER" id="PTHR46825:SF9">
    <property type="entry name" value="BETA-LACTAMASE-RELATED DOMAIN-CONTAINING PROTEIN"/>
    <property type="match status" value="1"/>
</dbReference>
<proteinExistence type="inferred from homology"/>
<dbReference type="Proteomes" id="UP001164286">
    <property type="component" value="Unassembled WGS sequence"/>
</dbReference>
<evidence type="ECO:0000259" key="3">
    <source>
        <dbReference type="Pfam" id="PF00144"/>
    </source>
</evidence>
<evidence type="ECO:0000313" key="4">
    <source>
        <dbReference type="EMBL" id="KAI9633367.1"/>
    </source>
</evidence>
<dbReference type="InterPro" id="IPR001466">
    <property type="entry name" value="Beta-lactam-related"/>
</dbReference>
<dbReference type="InterPro" id="IPR012338">
    <property type="entry name" value="Beta-lactam/transpept-like"/>
</dbReference>
<gene>
    <name evidence="4" type="ORF">MKK02DRAFT_28997</name>
</gene>
<evidence type="ECO:0000313" key="5">
    <source>
        <dbReference type="Proteomes" id="UP001164286"/>
    </source>
</evidence>
<dbReference type="EMBL" id="JAKWFO010000010">
    <property type="protein sequence ID" value="KAI9633367.1"/>
    <property type="molecule type" value="Genomic_DNA"/>
</dbReference>
<dbReference type="SUPFAM" id="SSF56601">
    <property type="entry name" value="beta-lactamase/transpeptidase-like"/>
    <property type="match status" value="1"/>
</dbReference>
<feature type="domain" description="Beta-lactamase-related" evidence="3">
    <location>
        <begin position="28"/>
        <end position="308"/>
    </location>
</feature>
<feature type="region of interest" description="Disordered" evidence="2">
    <location>
        <begin position="169"/>
        <end position="188"/>
    </location>
</feature>
<name>A0AA38H3W8_9TREE</name>
<evidence type="ECO:0000256" key="2">
    <source>
        <dbReference type="SAM" id="MobiDB-lite"/>
    </source>
</evidence>
<comment type="caution">
    <text evidence="4">The sequence shown here is derived from an EMBL/GenBank/DDBJ whole genome shotgun (WGS) entry which is preliminary data.</text>
</comment>
<dbReference type="GeneID" id="77726885"/>
<dbReference type="Pfam" id="PF00144">
    <property type="entry name" value="Beta-lactamase"/>
    <property type="match status" value="1"/>
</dbReference>
<dbReference type="RefSeq" id="XP_052943144.1">
    <property type="nucleotide sequence ID" value="XM_053087680.1"/>
</dbReference>
<keyword evidence="5" id="KW-1185">Reference proteome</keyword>
<dbReference type="Gene3D" id="3.40.710.10">
    <property type="entry name" value="DD-peptidase/beta-lactamase superfamily"/>
    <property type="match status" value="1"/>
</dbReference>
<reference evidence="4" key="1">
    <citation type="journal article" date="2022" name="G3 (Bethesda)">
        <title>High quality genome of the basidiomycete yeast Dioszegia hungarica PDD-24b-2 isolated from cloud water.</title>
        <authorList>
            <person name="Jarrige D."/>
            <person name="Haridas S."/>
            <person name="Bleykasten-Grosshans C."/>
            <person name="Joly M."/>
            <person name="Nadalig T."/>
            <person name="Sancelme M."/>
            <person name="Vuilleumier S."/>
            <person name="Grigoriev I.V."/>
            <person name="Amato P."/>
            <person name="Bringel F."/>
        </authorList>
    </citation>
    <scope>NUCLEOTIDE SEQUENCE</scope>
    <source>
        <strain evidence="4">PDD-24b-2</strain>
    </source>
</reference>
<evidence type="ECO:0000256" key="1">
    <source>
        <dbReference type="ARBA" id="ARBA00038215"/>
    </source>
</evidence>
<comment type="similarity">
    <text evidence="1">Belongs to the peptidase S12 family.</text>
</comment>